<organism evidence="1 2">
    <name type="scientific">Coniosporium uncinatum</name>
    <dbReference type="NCBI Taxonomy" id="93489"/>
    <lineage>
        <taxon>Eukaryota</taxon>
        <taxon>Fungi</taxon>
        <taxon>Dikarya</taxon>
        <taxon>Ascomycota</taxon>
        <taxon>Pezizomycotina</taxon>
        <taxon>Dothideomycetes</taxon>
        <taxon>Dothideomycetes incertae sedis</taxon>
        <taxon>Coniosporium</taxon>
    </lineage>
</organism>
<evidence type="ECO:0000313" key="1">
    <source>
        <dbReference type="EMBL" id="KAK3044485.1"/>
    </source>
</evidence>
<dbReference type="EMBL" id="JAWDJW010011878">
    <property type="protein sequence ID" value="KAK3044485.1"/>
    <property type="molecule type" value="Genomic_DNA"/>
</dbReference>
<evidence type="ECO:0000313" key="2">
    <source>
        <dbReference type="Proteomes" id="UP001186974"/>
    </source>
</evidence>
<feature type="non-terminal residue" evidence="1">
    <location>
        <position position="1"/>
    </location>
</feature>
<comment type="caution">
    <text evidence="1">The sequence shown here is derived from an EMBL/GenBank/DDBJ whole genome shotgun (WGS) entry which is preliminary data.</text>
</comment>
<accession>A0ACC3CT57</accession>
<proteinExistence type="predicted"/>
<gene>
    <name evidence="1" type="ORF">LTS18_001164</name>
</gene>
<dbReference type="Proteomes" id="UP001186974">
    <property type="component" value="Unassembled WGS sequence"/>
</dbReference>
<reference evidence="1" key="1">
    <citation type="submission" date="2024-09" db="EMBL/GenBank/DDBJ databases">
        <title>Black Yeasts Isolated from many extreme environments.</title>
        <authorList>
            <person name="Coleine C."/>
            <person name="Stajich J.E."/>
            <person name="Selbmann L."/>
        </authorList>
    </citation>
    <scope>NUCLEOTIDE SEQUENCE</scope>
    <source>
        <strain evidence="1">CCFEE 5737</strain>
    </source>
</reference>
<protein>
    <submittedName>
        <fullName evidence="1">Uncharacterized protein</fullName>
    </submittedName>
</protein>
<sequence length="144" mass="15414">GGKLGVAGFCWGGWPSTKLCTETATATAGGGGNLIDAQFTAHSSFIDKEMVVEAVTKLKVPYALALGSKDHAFTKTMAEETEAMMRQRTGVKGDGEGGYRWDFRYYEGCGHGFAVRAAPGNKVESQGSEDAAEQAIEWFKTYLS</sequence>
<name>A0ACC3CT57_9PEZI</name>
<keyword evidence="2" id="KW-1185">Reference proteome</keyword>